<dbReference type="AlphaFoldDB" id="A0A5B7HYH4"/>
<evidence type="ECO:0000313" key="2">
    <source>
        <dbReference type="Proteomes" id="UP000324222"/>
    </source>
</evidence>
<accession>A0A5B7HYH4</accession>
<dbReference type="Proteomes" id="UP000324222">
    <property type="component" value="Unassembled WGS sequence"/>
</dbReference>
<sequence length="68" mass="7384">MEGKNLANTPSLLKANLIFLIGKTCLKLNYIEAKVLVLGLKEMKVRGVIEARSGKAGQEDKGGIDEVR</sequence>
<reference evidence="1 2" key="1">
    <citation type="submission" date="2019-05" db="EMBL/GenBank/DDBJ databases">
        <title>Another draft genome of Portunus trituberculatus and its Hox gene families provides insights of decapod evolution.</title>
        <authorList>
            <person name="Jeong J.-H."/>
            <person name="Song I."/>
            <person name="Kim S."/>
            <person name="Choi T."/>
            <person name="Kim D."/>
            <person name="Ryu S."/>
            <person name="Kim W."/>
        </authorList>
    </citation>
    <scope>NUCLEOTIDE SEQUENCE [LARGE SCALE GENOMIC DNA]</scope>
    <source>
        <tissue evidence="1">Muscle</tissue>
    </source>
</reference>
<keyword evidence="2" id="KW-1185">Reference proteome</keyword>
<organism evidence="1 2">
    <name type="scientific">Portunus trituberculatus</name>
    <name type="common">Swimming crab</name>
    <name type="synonym">Neptunus trituberculatus</name>
    <dbReference type="NCBI Taxonomy" id="210409"/>
    <lineage>
        <taxon>Eukaryota</taxon>
        <taxon>Metazoa</taxon>
        <taxon>Ecdysozoa</taxon>
        <taxon>Arthropoda</taxon>
        <taxon>Crustacea</taxon>
        <taxon>Multicrustacea</taxon>
        <taxon>Malacostraca</taxon>
        <taxon>Eumalacostraca</taxon>
        <taxon>Eucarida</taxon>
        <taxon>Decapoda</taxon>
        <taxon>Pleocyemata</taxon>
        <taxon>Brachyura</taxon>
        <taxon>Eubrachyura</taxon>
        <taxon>Portunoidea</taxon>
        <taxon>Portunidae</taxon>
        <taxon>Portuninae</taxon>
        <taxon>Portunus</taxon>
    </lineage>
</organism>
<dbReference type="EMBL" id="VSRR010040222">
    <property type="protein sequence ID" value="MPC75033.1"/>
    <property type="molecule type" value="Genomic_DNA"/>
</dbReference>
<comment type="caution">
    <text evidence="1">The sequence shown here is derived from an EMBL/GenBank/DDBJ whole genome shotgun (WGS) entry which is preliminary data.</text>
</comment>
<evidence type="ECO:0000313" key="1">
    <source>
        <dbReference type="EMBL" id="MPC75033.1"/>
    </source>
</evidence>
<protein>
    <submittedName>
        <fullName evidence="1">Uncharacterized protein</fullName>
    </submittedName>
</protein>
<gene>
    <name evidence="1" type="ORF">E2C01_069417</name>
</gene>
<name>A0A5B7HYH4_PORTR</name>
<proteinExistence type="predicted"/>